<dbReference type="RefSeq" id="WP_103913986.1">
    <property type="nucleotide sequence ID" value="NZ_FNUS01000005.1"/>
</dbReference>
<evidence type="ECO:0000313" key="3">
    <source>
        <dbReference type="Proteomes" id="UP000236738"/>
    </source>
</evidence>
<dbReference type="OrthoDB" id="9812600at2"/>
<proteinExistence type="predicted"/>
<organism evidence="2 3">
    <name type="scientific">Halpernia humi</name>
    <dbReference type="NCBI Taxonomy" id="493375"/>
    <lineage>
        <taxon>Bacteria</taxon>
        <taxon>Pseudomonadati</taxon>
        <taxon>Bacteroidota</taxon>
        <taxon>Flavobacteriia</taxon>
        <taxon>Flavobacteriales</taxon>
        <taxon>Weeksellaceae</taxon>
        <taxon>Chryseobacterium group</taxon>
        <taxon>Halpernia</taxon>
    </lineage>
</organism>
<accession>A0A1H5ZPC5</accession>
<dbReference type="NCBIfam" id="TIGR01444">
    <property type="entry name" value="fkbM_fam"/>
    <property type="match status" value="1"/>
</dbReference>
<dbReference type="GO" id="GO:0008168">
    <property type="term" value="F:methyltransferase activity"/>
    <property type="evidence" value="ECO:0007669"/>
    <property type="project" value="UniProtKB-KW"/>
</dbReference>
<dbReference type="PANTHER" id="PTHR34203:SF15">
    <property type="entry name" value="SLL1173 PROTEIN"/>
    <property type="match status" value="1"/>
</dbReference>
<name>A0A1H5ZPC5_9FLAO</name>
<reference evidence="3" key="1">
    <citation type="submission" date="2016-10" db="EMBL/GenBank/DDBJ databases">
        <authorList>
            <person name="Varghese N."/>
            <person name="Submissions S."/>
        </authorList>
    </citation>
    <scope>NUCLEOTIDE SEQUENCE [LARGE SCALE GENOMIC DNA]</scope>
    <source>
        <strain evidence="3">DSM 21580</strain>
    </source>
</reference>
<gene>
    <name evidence="2" type="ORF">SAMN05421847_2102</name>
</gene>
<evidence type="ECO:0000313" key="2">
    <source>
        <dbReference type="EMBL" id="SEG37605.1"/>
    </source>
</evidence>
<dbReference type="PANTHER" id="PTHR34203">
    <property type="entry name" value="METHYLTRANSFERASE, FKBM FAMILY PROTEIN"/>
    <property type="match status" value="1"/>
</dbReference>
<sequence>MSLYVELAEKLQFISPNFYKTRFFKKIDGLNSHNLKVRNVEPEMLWLKNYLKKDFVFFDIGSNVGSYLRLVENILNPKNIYAFEPNQRLFKRLKRLFPKANLFDLALSDENTEAEFKIPVIKGQEKNSRGTLRTDFSENNEEKFIIEKVKVQTFDSWILDKNISKIDIIKIDVEGNEMKTLRGAKESISHFRPILLVEMEQRHHEEHLKNLVEEIENWGYSANYLNRKTFELERLSDEIYLSQKKSEIEDKNGYINNFIFIPNQAKI</sequence>
<dbReference type="SUPFAM" id="SSF53335">
    <property type="entry name" value="S-adenosyl-L-methionine-dependent methyltransferases"/>
    <property type="match status" value="1"/>
</dbReference>
<evidence type="ECO:0000259" key="1">
    <source>
        <dbReference type="Pfam" id="PF05050"/>
    </source>
</evidence>
<dbReference type="InterPro" id="IPR029063">
    <property type="entry name" value="SAM-dependent_MTases_sf"/>
</dbReference>
<dbReference type="Gene3D" id="3.40.50.150">
    <property type="entry name" value="Vaccinia Virus protein VP39"/>
    <property type="match status" value="1"/>
</dbReference>
<dbReference type="AlphaFoldDB" id="A0A1H5ZPC5"/>
<dbReference type="Pfam" id="PF05050">
    <property type="entry name" value="Methyltransf_21"/>
    <property type="match status" value="1"/>
</dbReference>
<dbReference type="EMBL" id="FNUS01000005">
    <property type="protein sequence ID" value="SEG37605.1"/>
    <property type="molecule type" value="Genomic_DNA"/>
</dbReference>
<dbReference type="Proteomes" id="UP000236738">
    <property type="component" value="Unassembled WGS sequence"/>
</dbReference>
<protein>
    <submittedName>
        <fullName evidence="2">Methyltransferase, FkbM family</fullName>
    </submittedName>
</protein>
<dbReference type="GO" id="GO:0032259">
    <property type="term" value="P:methylation"/>
    <property type="evidence" value="ECO:0007669"/>
    <property type="project" value="UniProtKB-KW"/>
</dbReference>
<keyword evidence="2" id="KW-0489">Methyltransferase</keyword>
<feature type="domain" description="Methyltransferase FkbM" evidence="1">
    <location>
        <begin position="59"/>
        <end position="221"/>
    </location>
</feature>
<keyword evidence="2" id="KW-0808">Transferase</keyword>
<dbReference type="InterPro" id="IPR052514">
    <property type="entry name" value="SAM-dependent_MTase"/>
</dbReference>
<keyword evidence="3" id="KW-1185">Reference proteome</keyword>
<dbReference type="InterPro" id="IPR006342">
    <property type="entry name" value="FkbM_mtfrase"/>
</dbReference>